<keyword evidence="4" id="KW-1133">Transmembrane helix</keyword>
<dbReference type="NCBIfam" id="TIGR00231">
    <property type="entry name" value="small_GTP"/>
    <property type="match status" value="1"/>
</dbReference>
<dbReference type="SMART" id="SM00173">
    <property type="entry name" value="RAS"/>
    <property type="match status" value="1"/>
</dbReference>
<feature type="transmembrane region" description="Helical" evidence="4">
    <location>
        <begin position="106"/>
        <end position="134"/>
    </location>
</feature>
<dbReference type="SMART" id="SM00176">
    <property type="entry name" value="RAN"/>
    <property type="match status" value="1"/>
</dbReference>
<dbReference type="GO" id="GO:0016020">
    <property type="term" value="C:membrane"/>
    <property type="evidence" value="ECO:0007669"/>
    <property type="project" value="InterPro"/>
</dbReference>
<proteinExistence type="inferred from homology"/>
<dbReference type="PROSITE" id="PS51417">
    <property type="entry name" value="ARF"/>
    <property type="match status" value="1"/>
</dbReference>
<dbReference type="InterPro" id="IPR005225">
    <property type="entry name" value="Small_GTP-bd"/>
</dbReference>
<gene>
    <name evidence="5" type="primary">rab-33</name>
    <name evidence="5" type="ORF">T07_2853</name>
</gene>
<reference evidence="5 6" key="1">
    <citation type="submission" date="2015-01" db="EMBL/GenBank/DDBJ databases">
        <title>Evolution of Trichinella species and genotypes.</title>
        <authorList>
            <person name="Korhonen P.K."/>
            <person name="Edoardo P."/>
            <person name="Giuseppe L.R."/>
            <person name="Gasser R.B."/>
        </authorList>
    </citation>
    <scope>NUCLEOTIDE SEQUENCE [LARGE SCALE GENOMIC DNA]</scope>
    <source>
        <strain evidence="5">ISS37</strain>
    </source>
</reference>
<dbReference type="GO" id="GO:0003924">
    <property type="term" value="F:GTPase activity"/>
    <property type="evidence" value="ECO:0007669"/>
    <property type="project" value="InterPro"/>
</dbReference>
<dbReference type="SMART" id="SM00175">
    <property type="entry name" value="RAB"/>
    <property type="match status" value="1"/>
</dbReference>
<dbReference type="FunFam" id="3.40.50.300:FF:002685">
    <property type="entry name" value="RAB33A, member RAS oncogene family"/>
    <property type="match status" value="1"/>
</dbReference>
<organism evidence="5 6">
    <name type="scientific">Trichinella nelsoni</name>
    <dbReference type="NCBI Taxonomy" id="6336"/>
    <lineage>
        <taxon>Eukaryota</taxon>
        <taxon>Metazoa</taxon>
        <taxon>Ecdysozoa</taxon>
        <taxon>Nematoda</taxon>
        <taxon>Enoplea</taxon>
        <taxon>Dorylaimia</taxon>
        <taxon>Trichinellida</taxon>
        <taxon>Trichinellidae</taxon>
        <taxon>Trichinella</taxon>
    </lineage>
</organism>
<keyword evidence="2" id="KW-0547">Nucleotide-binding</keyword>
<keyword evidence="4" id="KW-0812">Transmembrane</keyword>
<dbReference type="PROSITE" id="PS51421">
    <property type="entry name" value="RAS"/>
    <property type="match status" value="1"/>
</dbReference>
<evidence type="ECO:0000256" key="3">
    <source>
        <dbReference type="SAM" id="MobiDB-lite"/>
    </source>
</evidence>
<dbReference type="PROSITE" id="PS51419">
    <property type="entry name" value="RAB"/>
    <property type="match status" value="1"/>
</dbReference>
<accession>A0A0V0SM60</accession>
<dbReference type="OrthoDB" id="10006973at2759"/>
<comment type="caution">
    <text evidence="5">The sequence shown here is derived from an EMBL/GenBank/DDBJ whole genome shotgun (WGS) entry which is preliminary data.</text>
</comment>
<keyword evidence="6" id="KW-1185">Reference proteome</keyword>
<evidence type="ECO:0000256" key="2">
    <source>
        <dbReference type="ARBA" id="ARBA00022741"/>
    </source>
</evidence>
<sequence length="568" mass="65889">MVEITDCTDENSQQTSSSSRSQPSVSLLVYLKSRGIDTILWFLRIITIVFGVLFVLSSGKEKPSYYEKTLLSAAATNALRLQQRIGRVQFNMGFIRRLFAEDASHYLLFSLTLLTVYPITFGIAPVFLFALLHWTNFTLQLLKSIGFSHLKVSHFLENFLQKYMQTLLHISAYCEILLLPVLIFLVLNGKCQLIIPFIHYRFLVMRYFSYRNPHTRVAFQEFRIFFEKIAYHRSCPSLFRRVILKIIQVLQPLMAEETYGNFPFDTIYIYKLVEKLPLKKKLSSFVTTYAYNYDNEVAFTMSVLQASDPKKDSDKTEKMLKESEKADPYQALQQIRVVAHNRRRTFKVIVLGDPGVGKTCLTFRFCNGRFPSNSTPTIGVDFREKIIDLDGETLRVQFWDTAGQERFQQSMIAHYYRNVNAVIFVYDVSQISSFRNLIRWIEECQKHNIFGTVPMILIGNKCDLESVVTTEEAQIFADKHDMPLFLTSAQDDLELNHVESIFMTLAHILQKNKSLHVTTDEERATFAFDVQKLRNDKNIRILIANSKVRTLIIHSLTPDYPKSFWPDG</sequence>
<dbReference type="InterPro" id="IPR027417">
    <property type="entry name" value="P-loop_NTPase"/>
</dbReference>
<dbReference type="EMBL" id="JYDL01000003">
    <property type="protein sequence ID" value="KRX27525.1"/>
    <property type="molecule type" value="Genomic_DNA"/>
</dbReference>
<name>A0A0V0SM60_9BILA</name>
<dbReference type="SUPFAM" id="SSF52540">
    <property type="entry name" value="P-loop containing nucleoside triphosphate hydrolases"/>
    <property type="match status" value="1"/>
</dbReference>
<dbReference type="PANTHER" id="PTHR47978">
    <property type="match status" value="1"/>
</dbReference>
<protein>
    <submittedName>
        <fullName evidence="5">Ras-related protein Rab-33</fullName>
    </submittedName>
</protein>
<dbReference type="Pfam" id="PF00071">
    <property type="entry name" value="Ras"/>
    <property type="match status" value="1"/>
</dbReference>
<feature type="transmembrane region" description="Helical" evidence="4">
    <location>
        <begin position="38"/>
        <end position="56"/>
    </location>
</feature>
<evidence type="ECO:0000313" key="6">
    <source>
        <dbReference type="Proteomes" id="UP000054630"/>
    </source>
</evidence>
<dbReference type="Pfam" id="PF03661">
    <property type="entry name" value="TMEM33_Pom33"/>
    <property type="match status" value="1"/>
</dbReference>
<feature type="region of interest" description="Disordered" evidence="3">
    <location>
        <begin position="1"/>
        <end position="20"/>
    </location>
</feature>
<dbReference type="InterPro" id="IPR005344">
    <property type="entry name" value="TMEM33/Pom33"/>
</dbReference>
<dbReference type="PRINTS" id="PR00449">
    <property type="entry name" value="RASTRNSFRMNG"/>
</dbReference>
<keyword evidence="4" id="KW-0472">Membrane</keyword>
<dbReference type="InterPro" id="IPR001806">
    <property type="entry name" value="Small_GTPase"/>
</dbReference>
<dbReference type="AlphaFoldDB" id="A0A0V0SM60"/>
<dbReference type="Proteomes" id="UP000054630">
    <property type="component" value="Unassembled WGS sequence"/>
</dbReference>
<evidence type="ECO:0000313" key="5">
    <source>
        <dbReference type="EMBL" id="KRX27525.1"/>
    </source>
</evidence>
<evidence type="ECO:0000256" key="1">
    <source>
        <dbReference type="ARBA" id="ARBA00006270"/>
    </source>
</evidence>
<dbReference type="SMART" id="SM00174">
    <property type="entry name" value="RHO"/>
    <property type="match status" value="1"/>
</dbReference>
<dbReference type="STRING" id="6336.A0A0V0SM60"/>
<comment type="similarity">
    <text evidence="1">Belongs to the small GTPase superfamily. Rab family.</text>
</comment>
<dbReference type="GO" id="GO:0005525">
    <property type="term" value="F:GTP binding"/>
    <property type="evidence" value="ECO:0007669"/>
    <property type="project" value="InterPro"/>
</dbReference>
<evidence type="ECO:0000256" key="4">
    <source>
        <dbReference type="SAM" id="Phobius"/>
    </source>
</evidence>
<dbReference type="Gene3D" id="3.40.50.300">
    <property type="entry name" value="P-loop containing nucleotide triphosphate hydrolases"/>
    <property type="match status" value="1"/>
</dbReference>
<feature type="transmembrane region" description="Helical" evidence="4">
    <location>
        <begin position="166"/>
        <end position="187"/>
    </location>
</feature>